<evidence type="ECO:0000313" key="7">
    <source>
        <dbReference type="EMBL" id="RJG58014.1"/>
    </source>
</evidence>
<dbReference type="Gene3D" id="1.10.287.470">
    <property type="entry name" value="Helix hairpin bin"/>
    <property type="match status" value="2"/>
</dbReference>
<evidence type="ECO:0000259" key="6">
    <source>
        <dbReference type="Pfam" id="PF25954"/>
    </source>
</evidence>
<dbReference type="Pfam" id="PF25954">
    <property type="entry name" value="Beta-barrel_RND_2"/>
    <property type="match status" value="1"/>
</dbReference>
<dbReference type="Gene3D" id="2.40.50.100">
    <property type="match status" value="1"/>
</dbReference>
<evidence type="ECO:0000259" key="5">
    <source>
        <dbReference type="Pfam" id="PF25917"/>
    </source>
</evidence>
<keyword evidence="8" id="KW-1185">Reference proteome</keyword>
<dbReference type="PANTHER" id="PTHR30386">
    <property type="entry name" value="MEMBRANE FUSION SUBUNIT OF EMRAB-TOLC MULTIDRUG EFFLUX PUMP"/>
    <property type="match status" value="1"/>
</dbReference>
<evidence type="ECO:0000256" key="2">
    <source>
        <dbReference type="SAM" id="MobiDB-lite"/>
    </source>
</evidence>
<dbReference type="Pfam" id="PF25917">
    <property type="entry name" value="BSH_RND"/>
    <property type="match status" value="1"/>
</dbReference>
<proteinExistence type="predicted"/>
<evidence type="ECO:0000313" key="8">
    <source>
        <dbReference type="Proteomes" id="UP000283469"/>
    </source>
</evidence>
<dbReference type="PANTHER" id="PTHR30386:SF24">
    <property type="entry name" value="MULTIDRUG RESISTANCE EFFLUX PUMP"/>
    <property type="match status" value="1"/>
</dbReference>
<dbReference type="OrthoDB" id="9811754at2"/>
<feature type="coiled-coil region" evidence="1">
    <location>
        <begin position="123"/>
        <end position="150"/>
    </location>
</feature>
<dbReference type="InterPro" id="IPR050739">
    <property type="entry name" value="MFP"/>
</dbReference>
<sequence length="395" mass="43638">MTDTREPLAPDRETTDAPPSAISTRAEETAPPPDAEPEAPPKTIKPTRNVVLIMALVFVIGTLVVLYAWKLWPFAGDDRRTENAYVRGQITAMAPQVSGYVVEVTVRDFARVKRGQLLMRIDDRIYRQQLDQALAQLKQAQADLTNWQQTVALNQATLRTRVADRGQARAELIRARADLARVSELAARGSVSLRERDQVRATELAAEASVTRAEANIDSQQQTILSTRVSRASLEGKVQQAQAQVDLARINLANTLIRAPRDGQIGEASVRLGQYVAAGSQLMFLVPDELWVVANFKETQIARMRIGQPARFRVDALDDAQLTGRIEQLAPATGSEFSVLRPDNASGNFTKIVQRIPVRIRIDQNQPLAARLRPGMSVVAEVDTADVASPREQER</sequence>
<feature type="transmembrane region" description="Helical" evidence="3">
    <location>
        <begin position="50"/>
        <end position="69"/>
    </location>
</feature>
<evidence type="ECO:0000256" key="1">
    <source>
        <dbReference type="SAM" id="Coils"/>
    </source>
</evidence>
<dbReference type="GO" id="GO:0055085">
    <property type="term" value="P:transmembrane transport"/>
    <property type="evidence" value="ECO:0007669"/>
    <property type="project" value="InterPro"/>
</dbReference>
<dbReference type="RefSeq" id="WP_119743735.1">
    <property type="nucleotide sequence ID" value="NZ_QVRA01000001.1"/>
</dbReference>
<dbReference type="Proteomes" id="UP000283469">
    <property type="component" value="Unassembled WGS sequence"/>
</dbReference>
<reference evidence="7 8" key="1">
    <citation type="submission" date="2018-08" db="EMBL/GenBank/DDBJ databases">
        <title>Sphingobium sp. EO9.</title>
        <authorList>
            <person name="Park Y."/>
            <person name="Kim K.H."/>
            <person name="Jeon C.O."/>
        </authorList>
    </citation>
    <scope>NUCLEOTIDE SEQUENCE [LARGE SCALE GENOMIC DNA]</scope>
    <source>
        <strain evidence="7 8">EO9</strain>
    </source>
</reference>
<dbReference type="SUPFAM" id="SSF111369">
    <property type="entry name" value="HlyD-like secretion proteins"/>
    <property type="match status" value="3"/>
</dbReference>
<gene>
    <name evidence="7" type="ORF">D0Z70_01130</name>
</gene>
<keyword evidence="3" id="KW-1133">Transmembrane helix</keyword>
<feature type="domain" description="Multidrug resistance protein MdtA-like barrel-sandwich hybrid" evidence="5">
    <location>
        <begin position="93"/>
        <end position="285"/>
    </location>
</feature>
<protein>
    <submittedName>
        <fullName evidence="7">HlyD family secretion protein</fullName>
    </submittedName>
</protein>
<organism evidence="7 8">
    <name type="scientific">Sphingobium terrigena</name>
    <dbReference type="NCBI Taxonomy" id="2304063"/>
    <lineage>
        <taxon>Bacteria</taxon>
        <taxon>Pseudomonadati</taxon>
        <taxon>Pseudomonadota</taxon>
        <taxon>Alphaproteobacteria</taxon>
        <taxon>Sphingomonadales</taxon>
        <taxon>Sphingomonadaceae</taxon>
        <taxon>Sphingobium</taxon>
    </lineage>
</organism>
<dbReference type="Pfam" id="PF25876">
    <property type="entry name" value="HH_MFP_RND"/>
    <property type="match status" value="1"/>
</dbReference>
<accession>A0A418YYQ7</accession>
<dbReference type="AlphaFoldDB" id="A0A418YYQ7"/>
<evidence type="ECO:0000256" key="3">
    <source>
        <dbReference type="SAM" id="Phobius"/>
    </source>
</evidence>
<dbReference type="PRINTS" id="PR01490">
    <property type="entry name" value="RTXTOXIND"/>
</dbReference>
<evidence type="ECO:0000259" key="4">
    <source>
        <dbReference type="Pfam" id="PF25876"/>
    </source>
</evidence>
<name>A0A418YYQ7_9SPHN</name>
<comment type="caution">
    <text evidence="7">The sequence shown here is derived from an EMBL/GenBank/DDBJ whole genome shotgun (WGS) entry which is preliminary data.</text>
</comment>
<keyword evidence="1" id="KW-0175">Coiled coil</keyword>
<keyword evidence="3" id="KW-0472">Membrane</keyword>
<feature type="compositionally biased region" description="Pro residues" evidence="2">
    <location>
        <begin position="30"/>
        <end position="40"/>
    </location>
</feature>
<feature type="domain" description="CusB-like beta-barrel" evidence="6">
    <location>
        <begin position="290"/>
        <end position="333"/>
    </location>
</feature>
<dbReference type="InterPro" id="IPR058625">
    <property type="entry name" value="MdtA-like_BSH"/>
</dbReference>
<dbReference type="InterPro" id="IPR058624">
    <property type="entry name" value="MdtA-like_HH"/>
</dbReference>
<keyword evidence="3" id="KW-0812">Transmembrane</keyword>
<feature type="compositionally biased region" description="Basic and acidic residues" evidence="2">
    <location>
        <begin position="1"/>
        <end position="15"/>
    </location>
</feature>
<feature type="domain" description="Multidrug resistance protein MdtA-like alpha-helical hairpin" evidence="4">
    <location>
        <begin position="163"/>
        <end position="221"/>
    </location>
</feature>
<dbReference type="Gene3D" id="2.40.30.170">
    <property type="match status" value="1"/>
</dbReference>
<dbReference type="InterPro" id="IPR058792">
    <property type="entry name" value="Beta-barrel_RND_2"/>
</dbReference>
<dbReference type="EMBL" id="QVRA01000001">
    <property type="protein sequence ID" value="RJG58014.1"/>
    <property type="molecule type" value="Genomic_DNA"/>
</dbReference>
<feature type="region of interest" description="Disordered" evidence="2">
    <location>
        <begin position="1"/>
        <end position="43"/>
    </location>
</feature>